<comment type="caution">
    <text evidence="9">The sequence shown here is derived from an EMBL/GenBank/DDBJ whole genome shotgun (WGS) entry which is preliminary data.</text>
</comment>
<comment type="catalytic activity">
    <reaction evidence="6">
        <text>N-acetyl-L-glutamate 5-semialdehyde + phosphate + NADP(+) = N-acetyl-L-glutamyl 5-phosphate + NADPH + H(+)</text>
        <dbReference type="Rhea" id="RHEA:21588"/>
        <dbReference type="ChEBI" id="CHEBI:15378"/>
        <dbReference type="ChEBI" id="CHEBI:29123"/>
        <dbReference type="ChEBI" id="CHEBI:43474"/>
        <dbReference type="ChEBI" id="CHEBI:57783"/>
        <dbReference type="ChEBI" id="CHEBI:57936"/>
        <dbReference type="ChEBI" id="CHEBI:58349"/>
        <dbReference type="EC" id="1.2.1.38"/>
    </reaction>
</comment>
<dbReference type="HAMAP" id="MF_01110">
    <property type="entry name" value="ArgC_type2"/>
    <property type="match status" value="1"/>
</dbReference>
<dbReference type="Pfam" id="PF22698">
    <property type="entry name" value="Semialdhyde_dhC_1"/>
    <property type="match status" value="1"/>
</dbReference>
<evidence type="ECO:0000256" key="5">
    <source>
        <dbReference type="ARBA" id="ARBA00023002"/>
    </source>
</evidence>
<evidence type="ECO:0000313" key="9">
    <source>
        <dbReference type="EMBL" id="MFD0915648.1"/>
    </source>
</evidence>
<dbReference type="CDD" id="cd17896">
    <property type="entry name" value="AGPR_2_N"/>
    <property type="match status" value="1"/>
</dbReference>
<dbReference type="Pfam" id="PF01118">
    <property type="entry name" value="Semialdhyde_dh"/>
    <property type="match status" value="1"/>
</dbReference>
<dbReference type="InterPro" id="IPR010136">
    <property type="entry name" value="AGPR_type-2"/>
</dbReference>
<protein>
    <recommendedName>
        <fullName evidence="6">N-acetyl-gamma-glutamyl-phosphate reductase</fullName>
        <shortName evidence="6">AGPR</shortName>
        <ecNumber evidence="6">1.2.1.38</ecNumber>
    </recommendedName>
    <alternativeName>
        <fullName evidence="6">N-acetyl-glutamate semialdehyde dehydrogenase</fullName>
        <shortName evidence="6">NAGSA dehydrogenase</shortName>
    </alternativeName>
</protein>
<comment type="pathway">
    <text evidence="6">Amino-acid biosynthesis; L-arginine biosynthesis; N(2)-acetyl-L-ornithine from L-glutamate: step 3/4.</text>
</comment>
<evidence type="ECO:0000256" key="1">
    <source>
        <dbReference type="ARBA" id="ARBA00022490"/>
    </source>
</evidence>
<evidence type="ECO:0000259" key="8">
    <source>
        <dbReference type="SMART" id="SM00859"/>
    </source>
</evidence>
<comment type="similarity">
    <text evidence="6">Belongs to the NAGSA dehydrogenase family. Type 2 subfamily.</text>
</comment>
<dbReference type="InterPro" id="IPR050085">
    <property type="entry name" value="AGPR"/>
</dbReference>
<evidence type="ECO:0000313" key="10">
    <source>
        <dbReference type="Proteomes" id="UP001597101"/>
    </source>
</evidence>
<comment type="subcellular location">
    <subcellularLocation>
        <location evidence="6">Cytoplasm</location>
    </subcellularLocation>
</comment>
<evidence type="ECO:0000256" key="3">
    <source>
        <dbReference type="ARBA" id="ARBA00022605"/>
    </source>
</evidence>
<dbReference type="PROSITE" id="PS01224">
    <property type="entry name" value="ARGC"/>
    <property type="match status" value="1"/>
</dbReference>
<name>A0ABW3FDY0_9HYPH</name>
<gene>
    <name evidence="6 9" type="primary">argC</name>
    <name evidence="9" type="ORF">ACFQ14_04450</name>
</gene>
<reference evidence="10" key="1">
    <citation type="journal article" date="2019" name="Int. J. Syst. Evol. Microbiol.">
        <title>The Global Catalogue of Microorganisms (GCM) 10K type strain sequencing project: providing services to taxonomists for standard genome sequencing and annotation.</title>
        <authorList>
            <consortium name="The Broad Institute Genomics Platform"/>
            <consortium name="The Broad Institute Genome Sequencing Center for Infectious Disease"/>
            <person name="Wu L."/>
            <person name="Ma J."/>
        </authorList>
    </citation>
    <scope>NUCLEOTIDE SEQUENCE [LARGE SCALE GENOMIC DNA]</scope>
    <source>
        <strain evidence="10">CCUG 60023</strain>
    </source>
</reference>
<sequence>MAPKIFVDGEHGTTGLQILERLTGRSDIDLLSIPHADRHDKDVRKALLREADFAILCLPDDAARESVAMAEGAGTRFIDASTAHRTNPNWVFGFKELEPGHGEKIAQAQYVANPGCYSTGAIALIRPLTQAGLLPKDALVTIFGVSGYTGGGKGLIAQMESNGEDAIDAPYFLYATRLAHKHVPETQKYGLLEHAPLFQPSVGRFPQGMLVQVPLHMAALKASSREAVHAALVSHYNGSQHVRVAALAESDALPRLDPTQLAGTDTMDIHVFGHDNQINLVASLDNLGKGASGACVQALDLMVQV</sequence>
<keyword evidence="1 6" id="KW-0963">Cytoplasm</keyword>
<dbReference type="SMART" id="SM00859">
    <property type="entry name" value="Semialdhyde_dh"/>
    <property type="match status" value="1"/>
</dbReference>
<accession>A0ABW3FDY0</accession>
<dbReference type="PANTHER" id="PTHR32338">
    <property type="entry name" value="N-ACETYL-GAMMA-GLUTAMYL-PHOSPHATE REDUCTASE, CHLOROPLASTIC-RELATED-RELATED"/>
    <property type="match status" value="1"/>
</dbReference>
<dbReference type="Gene3D" id="3.40.50.720">
    <property type="entry name" value="NAD(P)-binding Rossmann-like Domain"/>
    <property type="match status" value="1"/>
</dbReference>
<evidence type="ECO:0000256" key="6">
    <source>
        <dbReference type="HAMAP-Rule" id="MF_01110"/>
    </source>
</evidence>
<keyword evidence="2 6" id="KW-0055">Arginine biosynthesis</keyword>
<organism evidence="9 10">
    <name type="scientific">Pseudahrensia aquimaris</name>
    <dbReference type="NCBI Taxonomy" id="744461"/>
    <lineage>
        <taxon>Bacteria</taxon>
        <taxon>Pseudomonadati</taxon>
        <taxon>Pseudomonadota</taxon>
        <taxon>Alphaproteobacteria</taxon>
        <taxon>Hyphomicrobiales</taxon>
        <taxon>Ahrensiaceae</taxon>
        <taxon>Pseudahrensia</taxon>
    </lineage>
</organism>
<proteinExistence type="inferred from homology"/>
<dbReference type="InterPro" id="IPR000534">
    <property type="entry name" value="Semialdehyde_DH_NAD-bd"/>
</dbReference>
<keyword evidence="5 6" id="KW-0560">Oxidoreductase</keyword>
<feature type="domain" description="Semialdehyde dehydrogenase NAD-binding" evidence="8">
    <location>
        <begin position="4"/>
        <end position="105"/>
    </location>
</feature>
<keyword evidence="10" id="KW-1185">Reference proteome</keyword>
<dbReference type="RefSeq" id="WP_377211497.1">
    <property type="nucleotide sequence ID" value="NZ_JBHTJV010000003.1"/>
</dbReference>
<dbReference type="EMBL" id="JBHTJV010000003">
    <property type="protein sequence ID" value="MFD0915648.1"/>
    <property type="molecule type" value="Genomic_DNA"/>
</dbReference>
<dbReference type="InterPro" id="IPR036291">
    <property type="entry name" value="NAD(P)-bd_dom_sf"/>
</dbReference>
<keyword evidence="3 6" id="KW-0028">Amino-acid biosynthesis</keyword>
<dbReference type="InterPro" id="IPR058924">
    <property type="entry name" value="AGPR_dimerisation_dom"/>
</dbReference>
<dbReference type="GO" id="GO:0003942">
    <property type="term" value="F:N-acetyl-gamma-glutamyl-phosphate reductase activity"/>
    <property type="evidence" value="ECO:0007669"/>
    <property type="project" value="UniProtKB-EC"/>
</dbReference>
<evidence type="ECO:0000256" key="2">
    <source>
        <dbReference type="ARBA" id="ARBA00022571"/>
    </source>
</evidence>
<dbReference type="CDD" id="cd23935">
    <property type="entry name" value="AGPR_2_C"/>
    <property type="match status" value="1"/>
</dbReference>
<comment type="function">
    <text evidence="6">Catalyzes the NADPH-dependent reduction of N-acetyl-5-glutamyl phosphate to yield N-acetyl-L-glutamate 5-semialdehyde.</text>
</comment>
<keyword evidence="4 6" id="KW-0521">NADP</keyword>
<dbReference type="NCBIfam" id="TIGR01851">
    <property type="entry name" value="argC_other"/>
    <property type="match status" value="1"/>
</dbReference>
<feature type="active site" evidence="6 7">
    <location>
        <position position="116"/>
    </location>
</feature>
<dbReference type="SUPFAM" id="SSF51735">
    <property type="entry name" value="NAD(P)-binding Rossmann-fold domains"/>
    <property type="match status" value="1"/>
</dbReference>
<dbReference type="SUPFAM" id="SSF55347">
    <property type="entry name" value="Glyceraldehyde-3-phosphate dehydrogenase-like, C-terminal domain"/>
    <property type="match status" value="1"/>
</dbReference>
<dbReference type="InterPro" id="IPR023013">
    <property type="entry name" value="AGPR_AS"/>
</dbReference>
<dbReference type="Gene3D" id="3.30.360.10">
    <property type="entry name" value="Dihydrodipicolinate Reductase, domain 2"/>
    <property type="match status" value="1"/>
</dbReference>
<dbReference type="Proteomes" id="UP001597101">
    <property type="component" value="Unassembled WGS sequence"/>
</dbReference>
<evidence type="ECO:0000256" key="4">
    <source>
        <dbReference type="ARBA" id="ARBA00022857"/>
    </source>
</evidence>
<dbReference type="EC" id="1.2.1.38" evidence="6"/>
<evidence type="ECO:0000256" key="7">
    <source>
        <dbReference type="PROSITE-ProRule" id="PRU10010"/>
    </source>
</evidence>
<dbReference type="PANTHER" id="PTHR32338:SF10">
    <property type="entry name" value="N-ACETYL-GAMMA-GLUTAMYL-PHOSPHATE REDUCTASE, CHLOROPLASTIC-RELATED"/>
    <property type="match status" value="1"/>
</dbReference>